<organism evidence="5">
    <name type="scientific">marine sediment metagenome</name>
    <dbReference type="NCBI Taxonomy" id="412755"/>
    <lineage>
        <taxon>unclassified sequences</taxon>
        <taxon>metagenomes</taxon>
        <taxon>ecological metagenomes</taxon>
    </lineage>
</organism>
<dbReference type="NCBIfam" id="TIGR03139">
    <property type="entry name" value="QueF-II"/>
    <property type="match status" value="1"/>
</dbReference>
<keyword evidence="1" id="KW-0963">Cytoplasm</keyword>
<dbReference type="InterPro" id="IPR029500">
    <property type="entry name" value="QueF"/>
</dbReference>
<dbReference type="GO" id="GO:0033739">
    <property type="term" value="F:preQ1 synthase activity"/>
    <property type="evidence" value="ECO:0007669"/>
    <property type="project" value="InterPro"/>
</dbReference>
<sequence>MEDEVTADKYASRRFDIQPEEAIDRAVLEAIPFDYPDSATEVVYETDEFTFVCPWTGLPDFARLVIRYVPCHSLVELKSLKYYLTSYRNVGILQEHTVNRILRDLVQLLEPASMVVEADYKERGGLKTKAVARYEKGQSQDQLSKP</sequence>
<dbReference type="HAMAP" id="MF_00818">
    <property type="entry name" value="QueF_type1"/>
    <property type="match status" value="1"/>
</dbReference>
<reference evidence="5" key="1">
    <citation type="journal article" date="2014" name="Front. Microbiol.">
        <title>High frequency of phylogenetically diverse reductive dehalogenase-homologous genes in deep subseafloor sedimentary metagenomes.</title>
        <authorList>
            <person name="Kawai M."/>
            <person name="Futagami T."/>
            <person name="Toyoda A."/>
            <person name="Takaki Y."/>
            <person name="Nishi S."/>
            <person name="Hori S."/>
            <person name="Arai W."/>
            <person name="Tsubouchi T."/>
            <person name="Morono Y."/>
            <person name="Uchiyama I."/>
            <person name="Ito T."/>
            <person name="Fujiyama A."/>
            <person name="Inagaki F."/>
            <person name="Takami H."/>
        </authorList>
    </citation>
    <scope>NUCLEOTIDE SEQUENCE</scope>
    <source>
        <strain evidence="5">Expedition CK06-06</strain>
    </source>
</reference>
<accession>X0S7A7</accession>
<proteinExistence type="inferred from homology"/>
<comment type="caution">
    <text evidence="5">The sequence shown here is derived from an EMBL/GenBank/DDBJ whole genome shotgun (WGS) entry which is preliminary data.</text>
</comment>
<evidence type="ECO:0000313" key="5">
    <source>
        <dbReference type="EMBL" id="GAF76889.1"/>
    </source>
</evidence>
<dbReference type="Gene3D" id="3.30.1130.10">
    <property type="match status" value="1"/>
</dbReference>
<dbReference type="InterPro" id="IPR016856">
    <property type="entry name" value="QueF_type1"/>
</dbReference>
<dbReference type="SUPFAM" id="SSF55620">
    <property type="entry name" value="Tetrahydrobiopterin biosynthesis enzymes-like"/>
    <property type="match status" value="1"/>
</dbReference>
<protein>
    <recommendedName>
        <fullName evidence="6">NADPH-dependent 7-cyano-7-deazaguanine reductase N-terminal domain-containing protein</fullName>
    </recommendedName>
</protein>
<evidence type="ECO:0000256" key="3">
    <source>
        <dbReference type="ARBA" id="ARBA00022857"/>
    </source>
</evidence>
<evidence type="ECO:0008006" key="6">
    <source>
        <dbReference type="Google" id="ProtNLM"/>
    </source>
</evidence>
<dbReference type="PANTHER" id="PTHR34354">
    <property type="entry name" value="NADPH-DEPENDENT 7-CYANO-7-DEAZAGUANINE REDUCTASE"/>
    <property type="match status" value="1"/>
</dbReference>
<evidence type="ECO:0000256" key="1">
    <source>
        <dbReference type="ARBA" id="ARBA00022490"/>
    </source>
</evidence>
<evidence type="ECO:0000256" key="4">
    <source>
        <dbReference type="ARBA" id="ARBA00023002"/>
    </source>
</evidence>
<evidence type="ECO:0000256" key="2">
    <source>
        <dbReference type="ARBA" id="ARBA00022785"/>
    </source>
</evidence>
<keyword evidence="3" id="KW-0521">NADP</keyword>
<dbReference type="InterPro" id="IPR050084">
    <property type="entry name" value="NADPH_dep_7-cyano-7-deazaG_red"/>
</dbReference>
<dbReference type="AlphaFoldDB" id="X0S7A7"/>
<dbReference type="PANTHER" id="PTHR34354:SF1">
    <property type="entry name" value="NADPH-DEPENDENT 7-CYANO-7-DEAZAGUANINE REDUCTASE"/>
    <property type="match status" value="1"/>
</dbReference>
<keyword evidence="4" id="KW-0560">Oxidoreductase</keyword>
<dbReference type="InterPro" id="IPR043133">
    <property type="entry name" value="GTP-CH-I_C/QueF"/>
</dbReference>
<name>X0S7A7_9ZZZZ</name>
<gene>
    <name evidence="5" type="ORF">S01H1_18014</name>
</gene>
<dbReference type="GO" id="GO:0005737">
    <property type="term" value="C:cytoplasm"/>
    <property type="evidence" value="ECO:0007669"/>
    <property type="project" value="InterPro"/>
</dbReference>
<keyword evidence="2" id="KW-0671">Queuosine biosynthesis</keyword>
<dbReference type="EMBL" id="BARS01009597">
    <property type="protein sequence ID" value="GAF76889.1"/>
    <property type="molecule type" value="Genomic_DNA"/>
</dbReference>
<dbReference type="GO" id="GO:0008616">
    <property type="term" value="P:tRNA queuosine(34) biosynthetic process"/>
    <property type="evidence" value="ECO:0007669"/>
    <property type="project" value="UniProtKB-KW"/>
</dbReference>
<dbReference type="PIRSF" id="PIRSF027377">
    <property type="entry name" value="Nitrile_oxidored_QueF"/>
    <property type="match status" value="1"/>
</dbReference>
<dbReference type="Pfam" id="PF14489">
    <property type="entry name" value="QueF"/>
    <property type="match status" value="1"/>
</dbReference>